<dbReference type="Proteomes" id="UP001430953">
    <property type="component" value="Unassembled WGS sequence"/>
</dbReference>
<comment type="caution">
    <text evidence="2">The sequence shown here is derived from an EMBL/GenBank/DDBJ whole genome shotgun (WGS) entry which is preliminary data.</text>
</comment>
<name>A0AAW2ELM9_9HYME</name>
<protein>
    <recommendedName>
        <fullName evidence="1">Thioester reductase (TE) domain-containing protein</fullName>
    </recommendedName>
</protein>
<sequence>MIDVAESLDEHTLNIFTAKCLECIPNTYVFSKNLSEHVIETYSSSLPCAIVRPSMGTNFFNIKNKFLF</sequence>
<evidence type="ECO:0000313" key="3">
    <source>
        <dbReference type="Proteomes" id="UP001430953"/>
    </source>
</evidence>
<evidence type="ECO:0000313" key="2">
    <source>
        <dbReference type="EMBL" id="KAL0103279.1"/>
    </source>
</evidence>
<proteinExistence type="predicted"/>
<dbReference type="Gene3D" id="3.40.50.720">
    <property type="entry name" value="NAD(P)-binding Rossmann-like Domain"/>
    <property type="match status" value="1"/>
</dbReference>
<evidence type="ECO:0000259" key="1">
    <source>
        <dbReference type="Pfam" id="PF07993"/>
    </source>
</evidence>
<feature type="domain" description="Thioester reductase (TE)" evidence="1">
    <location>
        <begin position="9"/>
        <end position="55"/>
    </location>
</feature>
<dbReference type="EMBL" id="JADYXP020000021">
    <property type="protein sequence ID" value="KAL0103279.1"/>
    <property type="molecule type" value="Genomic_DNA"/>
</dbReference>
<dbReference type="InterPro" id="IPR013120">
    <property type="entry name" value="FAR_NAD-bd"/>
</dbReference>
<dbReference type="AlphaFoldDB" id="A0AAW2ELM9"/>
<organism evidence="2 3">
    <name type="scientific">Cardiocondyla obscurior</name>
    <dbReference type="NCBI Taxonomy" id="286306"/>
    <lineage>
        <taxon>Eukaryota</taxon>
        <taxon>Metazoa</taxon>
        <taxon>Ecdysozoa</taxon>
        <taxon>Arthropoda</taxon>
        <taxon>Hexapoda</taxon>
        <taxon>Insecta</taxon>
        <taxon>Pterygota</taxon>
        <taxon>Neoptera</taxon>
        <taxon>Endopterygota</taxon>
        <taxon>Hymenoptera</taxon>
        <taxon>Apocrita</taxon>
        <taxon>Aculeata</taxon>
        <taxon>Formicoidea</taxon>
        <taxon>Formicidae</taxon>
        <taxon>Myrmicinae</taxon>
        <taxon>Cardiocondyla</taxon>
    </lineage>
</organism>
<gene>
    <name evidence="2" type="ORF">PUN28_017518</name>
</gene>
<keyword evidence="3" id="KW-1185">Reference proteome</keyword>
<accession>A0AAW2ELM9</accession>
<reference evidence="2 3" key="1">
    <citation type="submission" date="2023-03" db="EMBL/GenBank/DDBJ databases">
        <title>High recombination rates correlate with genetic variation in Cardiocondyla obscurior ants.</title>
        <authorList>
            <person name="Errbii M."/>
        </authorList>
    </citation>
    <scope>NUCLEOTIDE SEQUENCE [LARGE SCALE GENOMIC DNA]</scope>
    <source>
        <strain evidence="2">Alpha-2009</strain>
        <tissue evidence="2">Whole body</tissue>
    </source>
</reference>
<dbReference type="Pfam" id="PF07993">
    <property type="entry name" value="NAD_binding_4"/>
    <property type="match status" value="1"/>
</dbReference>